<protein>
    <submittedName>
        <fullName evidence="9">Uncharacterized protein</fullName>
    </submittedName>
</protein>
<evidence type="ECO:0000256" key="3">
    <source>
        <dbReference type="ARBA" id="ARBA00023125"/>
    </source>
</evidence>
<evidence type="ECO:0000256" key="4">
    <source>
        <dbReference type="ARBA" id="ARBA00023163"/>
    </source>
</evidence>
<evidence type="ECO:0000313" key="9">
    <source>
        <dbReference type="EMBL" id="KAF8411370.1"/>
    </source>
</evidence>
<dbReference type="CDD" id="cd00265">
    <property type="entry name" value="MADS_MEF2_like"/>
    <property type="match status" value="1"/>
</dbReference>
<evidence type="ECO:0000259" key="7">
    <source>
        <dbReference type="PROSITE" id="PS50066"/>
    </source>
</evidence>
<dbReference type="PROSITE" id="PS00350">
    <property type="entry name" value="MADS_BOX_1"/>
    <property type="match status" value="1"/>
</dbReference>
<evidence type="ECO:0000256" key="6">
    <source>
        <dbReference type="SAM" id="MobiDB-lite"/>
    </source>
</evidence>
<keyword evidence="3" id="KW-0238">DNA-binding</keyword>
<dbReference type="PROSITE" id="PS51297">
    <property type="entry name" value="K_BOX"/>
    <property type="match status" value="1"/>
</dbReference>
<comment type="subcellular location">
    <subcellularLocation>
        <location evidence="1">Nucleus</location>
    </subcellularLocation>
</comment>
<gene>
    <name evidence="9" type="ORF">HHK36_003919</name>
</gene>
<dbReference type="InterPro" id="IPR036879">
    <property type="entry name" value="TF_MADSbox_sf"/>
</dbReference>
<organism evidence="9 10">
    <name type="scientific">Tetracentron sinense</name>
    <name type="common">Spur-leaf</name>
    <dbReference type="NCBI Taxonomy" id="13715"/>
    <lineage>
        <taxon>Eukaryota</taxon>
        <taxon>Viridiplantae</taxon>
        <taxon>Streptophyta</taxon>
        <taxon>Embryophyta</taxon>
        <taxon>Tracheophyta</taxon>
        <taxon>Spermatophyta</taxon>
        <taxon>Magnoliopsida</taxon>
        <taxon>Trochodendrales</taxon>
        <taxon>Trochodendraceae</taxon>
        <taxon>Tetracentron</taxon>
    </lineage>
</organism>
<dbReference type="Pfam" id="PF01486">
    <property type="entry name" value="K-box"/>
    <property type="match status" value="1"/>
</dbReference>
<keyword evidence="4" id="KW-0804">Transcription</keyword>
<accession>A0A834ZTU6</accession>
<comment type="caution">
    <text evidence="9">The sequence shown here is derived from an EMBL/GenBank/DDBJ whole genome shotgun (WGS) entry which is preliminary data.</text>
</comment>
<reference evidence="9 10" key="1">
    <citation type="submission" date="2020-04" db="EMBL/GenBank/DDBJ databases">
        <title>Plant Genome Project.</title>
        <authorList>
            <person name="Zhang R.-G."/>
        </authorList>
    </citation>
    <scope>NUCLEOTIDE SEQUENCE [LARGE SCALE GENOMIC DNA]</scope>
    <source>
        <strain evidence="9">YNK0</strain>
        <tissue evidence="9">Leaf</tissue>
    </source>
</reference>
<dbReference type="Gene3D" id="3.40.1810.10">
    <property type="entry name" value="Transcription factor, MADS-box"/>
    <property type="match status" value="1"/>
</dbReference>
<dbReference type="InterPro" id="IPR033896">
    <property type="entry name" value="MEF2-like_N"/>
</dbReference>
<keyword evidence="10" id="KW-1185">Reference proteome</keyword>
<dbReference type="Pfam" id="PF00319">
    <property type="entry name" value="SRF-TF"/>
    <property type="match status" value="1"/>
</dbReference>
<dbReference type="PRINTS" id="PR00404">
    <property type="entry name" value="MADSDOMAIN"/>
</dbReference>
<dbReference type="EMBL" id="JABCRI010000002">
    <property type="protein sequence ID" value="KAF8411370.1"/>
    <property type="molecule type" value="Genomic_DNA"/>
</dbReference>
<dbReference type="OrthoDB" id="1898716at2759"/>
<feature type="domain" description="MADS-box" evidence="7">
    <location>
        <begin position="31"/>
        <end position="91"/>
    </location>
</feature>
<evidence type="ECO:0000313" key="10">
    <source>
        <dbReference type="Proteomes" id="UP000655225"/>
    </source>
</evidence>
<dbReference type="GO" id="GO:0005634">
    <property type="term" value="C:nucleus"/>
    <property type="evidence" value="ECO:0007669"/>
    <property type="project" value="UniProtKB-SubCell"/>
</dbReference>
<dbReference type="FunFam" id="3.40.1810.10:FF:000007">
    <property type="entry name" value="Transcription factor, MADS-box"/>
    <property type="match status" value="1"/>
</dbReference>
<dbReference type="GO" id="GO:0045944">
    <property type="term" value="P:positive regulation of transcription by RNA polymerase II"/>
    <property type="evidence" value="ECO:0007669"/>
    <property type="project" value="InterPro"/>
</dbReference>
<dbReference type="AlphaFoldDB" id="A0A834ZTU6"/>
<dbReference type="InterPro" id="IPR002487">
    <property type="entry name" value="TF_Kbox"/>
</dbReference>
<evidence type="ECO:0000256" key="1">
    <source>
        <dbReference type="ARBA" id="ARBA00004123"/>
    </source>
</evidence>
<keyword evidence="2" id="KW-0805">Transcription regulation</keyword>
<dbReference type="SMART" id="SM00432">
    <property type="entry name" value="MADS"/>
    <property type="match status" value="1"/>
</dbReference>
<feature type="compositionally biased region" description="Polar residues" evidence="6">
    <location>
        <begin position="224"/>
        <end position="241"/>
    </location>
</feature>
<sequence>MLARGTITYSLLSSDSGMATWVVVLTVRRRMARTKIQIKKITNTTARQVTFSKRRRGLLKKAEELAILCDAEVALIIFSATGKLFEYSSSSMKEMLERHTMHSKNLGKLDQPSLELQLENSNCARLNKEVAEKTHQLRKMRGEELQGLNIEELQKLEKSLEAGLGRVLETKGEKMMEEISSLQRKVRNQTPQICEAFHTIGGIFGLQMVETCKGQKHVTADSETMVNEQGQSSDSLTNVCSSVGPPQDDDSSDTSLRLRVAFQERMAPAEYKEAMLLELESLDEEHLKALNSSLITIMCCLNKQRTRVECEDAFVWKNIGNLLCMTNCPMVFSLAVTSISLISAIKADMMHVHLYWFLLEIVHGICGCRSALIDYLCLAEYEGLKEEIYQQRR</sequence>
<proteinExistence type="predicted"/>
<dbReference type="Proteomes" id="UP000655225">
    <property type="component" value="Unassembled WGS sequence"/>
</dbReference>
<feature type="region of interest" description="Disordered" evidence="6">
    <location>
        <begin position="224"/>
        <end position="253"/>
    </location>
</feature>
<evidence type="ECO:0000256" key="5">
    <source>
        <dbReference type="ARBA" id="ARBA00023242"/>
    </source>
</evidence>
<dbReference type="GO" id="GO:0046983">
    <property type="term" value="F:protein dimerization activity"/>
    <property type="evidence" value="ECO:0007669"/>
    <property type="project" value="InterPro"/>
</dbReference>
<feature type="domain" description="K-box" evidence="8">
    <location>
        <begin position="116"/>
        <end position="212"/>
    </location>
</feature>
<dbReference type="GO" id="GO:0000977">
    <property type="term" value="F:RNA polymerase II transcription regulatory region sequence-specific DNA binding"/>
    <property type="evidence" value="ECO:0007669"/>
    <property type="project" value="InterPro"/>
</dbReference>
<dbReference type="GO" id="GO:0003700">
    <property type="term" value="F:DNA-binding transcription factor activity"/>
    <property type="evidence" value="ECO:0007669"/>
    <property type="project" value="InterPro"/>
</dbReference>
<dbReference type="PANTHER" id="PTHR48019">
    <property type="entry name" value="SERUM RESPONSE FACTOR HOMOLOG"/>
    <property type="match status" value="1"/>
</dbReference>
<dbReference type="SUPFAM" id="SSF55455">
    <property type="entry name" value="SRF-like"/>
    <property type="match status" value="1"/>
</dbReference>
<dbReference type="InterPro" id="IPR002100">
    <property type="entry name" value="TF_MADSbox"/>
</dbReference>
<keyword evidence="5" id="KW-0539">Nucleus</keyword>
<name>A0A834ZTU6_TETSI</name>
<dbReference type="InterPro" id="IPR050142">
    <property type="entry name" value="MADS-box/MEF2_TF"/>
</dbReference>
<evidence type="ECO:0000259" key="8">
    <source>
        <dbReference type="PROSITE" id="PS51297"/>
    </source>
</evidence>
<dbReference type="PROSITE" id="PS50066">
    <property type="entry name" value="MADS_BOX_2"/>
    <property type="match status" value="1"/>
</dbReference>
<evidence type="ECO:0000256" key="2">
    <source>
        <dbReference type="ARBA" id="ARBA00023015"/>
    </source>
</evidence>